<dbReference type="SUPFAM" id="SSF53098">
    <property type="entry name" value="Ribonuclease H-like"/>
    <property type="match status" value="1"/>
</dbReference>
<dbReference type="EMBL" id="KN818236">
    <property type="protein sequence ID" value="KIL66524.1"/>
    <property type="molecule type" value="Genomic_DNA"/>
</dbReference>
<dbReference type="PANTHER" id="PTHR23272:SF161">
    <property type="entry name" value="ZINC FINGER BED DOMAIN-CONTAINING PROTEIN RICESLEEPER 1-LIKE"/>
    <property type="match status" value="1"/>
</dbReference>
<dbReference type="InParanoid" id="A0A0C2THW7"/>
<protein>
    <recommendedName>
        <fullName evidence="1">HAT C-terminal dimerisation domain-containing protein</fullName>
    </recommendedName>
</protein>
<sequence length="231" mass="25973">MTLDPEYAPVSAALKKGLEKINKWHQVVETTNMYFICLALDPCVKLEYCRNQWDSGKFSKGERAFQNVFDIYAGCYQVHKPAGTKSSMVPAPMPQGTKGYGMSFLQKAIQAKQSASQPILNPHQELVDYLAAPLEDITTTDIVHWWGYRQVQYPILSRMARDYLAIQGSSVASERAFSSGGLTTTLLRNKLKPEHVEALQMVKNGYKNGWINATKDAKQHEPYSWAAHKAV</sequence>
<gene>
    <name evidence="2" type="ORF">M378DRAFT_75115</name>
</gene>
<dbReference type="OrthoDB" id="3270175at2759"/>
<dbReference type="HOGENOM" id="CLU_009123_4_1_1"/>
<dbReference type="STRING" id="946122.A0A0C2THW7"/>
<dbReference type="InterPro" id="IPR012337">
    <property type="entry name" value="RNaseH-like_sf"/>
</dbReference>
<dbReference type="Pfam" id="PF05699">
    <property type="entry name" value="Dimer_Tnp_hAT"/>
    <property type="match status" value="1"/>
</dbReference>
<dbReference type="Proteomes" id="UP000054549">
    <property type="component" value="Unassembled WGS sequence"/>
</dbReference>
<accession>A0A0C2THW7</accession>
<organism evidence="2 3">
    <name type="scientific">Amanita muscaria (strain Koide BX008)</name>
    <dbReference type="NCBI Taxonomy" id="946122"/>
    <lineage>
        <taxon>Eukaryota</taxon>
        <taxon>Fungi</taxon>
        <taxon>Dikarya</taxon>
        <taxon>Basidiomycota</taxon>
        <taxon>Agaricomycotina</taxon>
        <taxon>Agaricomycetes</taxon>
        <taxon>Agaricomycetidae</taxon>
        <taxon>Agaricales</taxon>
        <taxon>Pluteineae</taxon>
        <taxon>Amanitaceae</taxon>
        <taxon>Amanita</taxon>
    </lineage>
</organism>
<dbReference type="AlphaFoldDB" id="A0A0C2THW7"/>
<evidence type="ECO:0000313" key="2">
    <source>
        <dbReference type="EMBL" id="KIL66524.1"/>
    </source>
</evidence>
<proteinExistence type="predicted"/>
<dbReference type="InterPro" id="IPR008906">
    <property type="entry name" value="HATC_C_dom"/>
</dbReference>
<evidence type="ECO:0000259" key="1">
    <source>
        <dbReference type="Pfam" id="PF05699"/>
    </source>
</evidence>
<reference evidence="2 3" key="1">
    <citation type="submission" date="2014-04" db="EMBL/GenBank/DDBJ databases">
        <title>Evolutionary Origins and Diversification of the Mycorrhizal Mutualists.</title>
        <authorList>
            <consortium name="DOE Joint Genome Institute"/>
            <consortium name="Mycorrhizal Genomics Consortium"/>
            <person name="Kohler A."/>
            <person name="Kuo A."/>
            <person name="Nagy L.G."/>
            <person name="Floudas D."/>
            <person name="Copeland A."/>
            <person name="Barry K.W."/>
            <person name="Cichocki N."/>
            <person name="Veneault-Fourrey C."/>
            <person name="LaButti K."/>
            <person name="Lindquist E.A."/>
            <person name="Lipzen A."/>
            <person name="Lundell T."/>
            <person name="Morin E."/>
            <person name="Murat C."/>
            <person name="Riley R."/>
            <person name="Ohm R."/>
            <person name="Sun H."/>
            <person name="Tunlid A."/>
            <person name="Henrissat B."/>
            <person name="Grigoriev I.V."/>
            <person name="Hibbett D.S."/>
            <person name="Martin F."/>
        </authorList>
    </citation>
    <scope>NUCLEOTIDE SEQUENCE [LARGE SCALE GENOMIC DNA]</scope>
    <source>
        <strain evidence="2 3">Koide BX008</strain>
    </source>
</reference>
<dbReference type="PANTHER" id="PTHR23272">
    <property type="entry name" value="BED FINGER-RELATED"/>
    <property type="match status" value="1"/>
</dbReference>
<keyword evidence="3" id="KW-1185">Reference proteome</keyword>
<feature type="domain" description="HAT C-terminal dimerisation" evidence="1">
    <location>
        <begin position="125"/>
        <end position="204"/>
    </location>
</feature>
<evidence type="ECO:0000313" key="3">
    <source>
        <dbReference type="Proteomes" id="UP000054549"/>
    </source>
</evidence>
<dbReference type="GO" id="GO:0046983">
    <property type="term" value="F:protein dimerization activity"/>
    <property type="evidence" value="ECO:0007669"/>
    <property type="project" value="InterPro"/>
</dbReference>
<name>A0A0C2THW7_AMAMK</name>